<protein>
    <submittedName>
        <fullName evidence="1">Uncharacterized protein</fullName>
    </submittedName>
</protein>
<organism evidence="1 2">
    <name type="scientific">Vibrio harveyi</name>
    <name type="common">Beneckea harveyi</name>
    <dbReference type="NCBI Taxonomy" id="669"/>
    <lineage>
        <taxon>Bacteria</taxon>
        <taxon>Pseudomonadati</taxon>
        <taxon>Pseudomonadota</taxon>
        <taxon>Gammaproteobacteria</taxon>
        <taxon>Vibrionales</taxon>
        <taxon>Vibrionaceae</taxon>
        <taxon>Vibrio</taxon>
    </lineage>
</organism>
<dbReference type="EMBL" id="AJSR01001168">
    <property type="protein sequence ID" value="EKM31488.1"/>
    <property type="molecule type" value="Genomic_DNA"/>
</dbReference>
<name>A0A454CYP4_VIBHA</name>
<sequence length="16" mass="1824">MRLIKPYAGTIAITYL</sequence>
<feature type="non-terminal residue" evidence="1">
    <location>
        <position position="16"/>
    </location>
</feature>
<reference evidence="1 2" key="1">
    <citation type="submission" date="2012-10" db="EMBL/GenBank/DDBJ databases">
        <title>Genome sequence of Vibrio Cholerae HENC-02.</title>
        <authorList>
            <person name="Eppinger M."/>
            <person name="Hasan N.A."/>
            <person name="Sengamalay N."/>
            <person name="Hine E."/>
            <person name="Su Q."/>
            <person name="Daugherty S.C."/>
            <person name="Young S."/>
            <person name="Sadzewicz L."/>
            <person name="Tallon L."/>
            <person name="Cebula T.A."/>
            <person name="Ravel J."/>
            <person name="Colwell R.R."/>
        </authorList>
    </citation>
    <scope>NUCLEOTIDE SEQUENCE [LARGE SCALE GENOMIC DNA]</scope>
    <source>
        <strain evidence="1 2">HENC-02</strain>
    </source>
</reference>
<dbReference type="Proteomes" id="UP000008367">
    <property type="component" value="Unassembled WGS sequence"/>
</dbReference>
<comment type="caution">
    <text evidence="1">The sequence shown here is derived from an EMBL/GenBank/DDBJ whole genome shotgun (WGS) entry which is preliminary data.</text>
</comment>
<evidence type="ECO:0000313" key="1">
    <source>
        <dbReference type="EMBL" id="EKM31488.1"/>
    </source>
</evidence>
<accession>A0A454CYP4</accession>
<dbReference type="AlphaFoldDB" id="A0A454CYP4"/>
<gene>
    <name evidence="1" type="ORF">VCHENC02_2872A</name>
</gene>
<evidence type="ECO:0000313" key="2">
    <source>
        <dbReference type="Proteomes" id="UP000008367"/>
    </source>
</evidence>
<proteinExistence type="predicted"/>